<organism evidence="1 2">
    <name type="scientific">Armillaria gallica</name>
    <name type="common">Bulbous honey fungus</name>
    <name type="synonym">Armillaria bulbosa</name>
    <dbReference type="NCBI Taxonomy" id="47427"/>
    <lineage>
        <taxon>Eukaryota</taxon>
        <taxon>Fungi</taxon>
        <taxon>Dikarya</taxon>
        <taxon>Basidiomycota</taxon>
        <taxon>Agaricomycotina</taxon>
        <taxon>Agaricomycetes</taxon>
        <taxon>Agaricomycetidae</taxon>
        <taxon>Agaricales</taxon>
        <taxon>Marasmiineae</taxon>
        <taxon>Physalacriaceae</taxon>
        <taxon>Armillaria</taxon>
    </lineage>
</organism>
<evidence type="ECO:0000313" key="1">
    <source>
        <dbReference type="EMBL" id="PBK85305.1"/>
    </source>
</evidence>
<name>A0A2H3CQH9_ARMGA</name>
<sequence length="505" mass="55415">MADQYTGTWTPNLLGHLGSTLVNPVRLLASLRPMMLSPSSRAPSPSGFYGRVGSDGLPYVQSSPSVDFQIERSYRSPYRPHTVLPHLNHPGYDEELVYRDHISRLLSAKTRVFSISGRIPLDPSQLVLFFRTKSGITHSLDFPIDVDYNTPPALDVLIAACRPHQTSDLDSYAEYESLFYPPNLPLTTSLEIANHPILAAVRTTLFPSLPEGHYLTTRRDRLEVIVSGGRMGPQSRSLRTDGRVATIAVTLPVRFRGGALIIRSESTNTEERFTGKGGKNGDIEWTAFLADCDYEVETVEKGCRVSILYGVYLKTFGTGVGAAAEPLVNPSDGFFDLLAPVLNMSRGRKIAFSLSHDYGVCPADVLAESLVPRLKGGDSELYNALKLYKLTPELYWTAGGYIWPIDHVVESLSEDISSPILDAPRRGTPALRGAFSTYGDPELHEEADNLRHRIASSGAIPLLEAEITILTDGNVHVVGKERVPFVSNGQLDKLVVNALIVVFVP</sequence>
<gene>
    <name evidence="1" type="ORF">ARMGADRAFT_1067011</name>
</gene>
<proteinExistence type="predicted"/>
<dbReference type="OrthoDB" id="3166447at2759"/>
<dbReference type="InParanoid" id="A0A2H3CQH9"/>
<dbReference type="EMBL" id="KZ293691">
    <property type="protein sequence ID" value="PBK85305.1"/>
    <property type="molecule type" value="Genomic_DNA"/>
</dbReference>
<evidence type="ECO:0000313" key="2">
    <source>
        <dbReference type="Proteomes" id="UP000217790"/>
    </source>
</evidence>
<dbReference type="OMA" id="WTAGGYV"/>
<keyword evidence="2" id="KW-1185">Reference proteome</keyword>
<dbReference type="AlphaFoldDB" id="A0A2H3CQH9"/>
<reference evidence="2" key="1">
    <citation type="journal article" date="2017" name="Nat. Ecol. Evol.">
        <title>Genome expansion and lineage-specific genetic innovations in the forest pathogenic fungi Armillaria.</title>
        <authorList>
            <person name="Sipos G."/>
            <person name="Prasanna A.N."/>
            <person name="Walter M.C."/>
            <person name="O'Connor E."/>
            <person name="Balint B."/>
            <person name="Krizsan K."/>
            <person name="Kiss B."/>
            <person name="Hess J."/>
            <person name="Varga T."/>
            <person name="Slot J."/>
            <person name="Riley R."/>
            <person name="Boka B."/>
            <person name="Rigling D."/>
            <person name="Barry K."/>
            <person name="Lee J."/>
            <person name="Mihaltcheva S."/>
            <person name="LaButti K."/>
            <person name="Lipzen A."/>
            <person name="Waldron R."/>
            <person name="Moloney N.M."/>
            <person name="Sperisen C."/>
            <person name="Kredics L."/>
            <person name="Vagvoelgyi C."/>
            <person name="Patrignani A."/>
            <person name="Fitzpatrick D."/>
            <person name="Nagy I."/>
            <person name="Doyle S."/>
            <person name="Anderson J.B."/>
            <person name="Grigoriev I.V."/>
            <person name="Gueldener U."/>
            <person name="Muensterkoetter M."/>
            <person name="Nagy L.G."/>
        </authorList>
    </citation>
    <scope>NUCLEOTIDE SEQUENCE [LARGE SCALE GENOMIC DNA]</scope>
    <source>
        <strain evidence="2">Ar21-2</strain>
    </source>
</reference>
<dbReference type="Proteomes" id="UP000217790">
    <property type="component" value="Unassembled WGS sequence"/>
</dbReference>
<protein>
    <submittedName>
        <fullName evidence="1">Uncharacterized protein</fullName>
    </submittedName>
</protein>
<accession>A0A2H3CQH9</accession>